<dbReference type="AlphaFoldDB" id="J3P520"/>
<sequence length="405" mass="44342">MPVTAKIAPTKPEAWAKGSVTSPGQLLEQSWPRAPKGLSDRVIQSGLSTESDLRAAHVSPSENGFVWAAYHAYRTHHHLVLRPEDIWFAILTQTSFYINAHAEELRSFFVDHQGKKELEAVSNVRDFGALALQMTDMIAKNVKDPELRDWVMPDFSTTTPTDRVVGSVLFMGAMQKYFSYGFTLCCGIPSVTLLGEAGDWEKLLARVDKLELLGEEPKRFARLLRPVLRHMLLTFEQPESEAVGNFWNRIVTHNRMGSGTDYLTGWLTVFCFWDEEGKAKRGGQNGDEFAFMRAAAAAASDDDKEEDFSFPFVDIDMVTPGCASVPVKVDDFGDVYEATMVAGSVGIAASAGAGDETALTTVQPVAGWWIFKNEKQGEGKGAQAQACSGEVAPSVQDGTPSAAFV</sequence>
<evidence type="ECO:0000313" key="2">
    <source>
        <dbReference type="EnsemblFungi" id="EJT74768"/>
    </source>
</evidence>
<dbReference type="Pfam" id="PF14388">
    <property type="entry name" value="DUF4419"/>
    <property type="match status" value="1"/>
</dbReference>
<accession>J3P520</accession>
<dbReference type="HOGENOM" id="CLU_037155_2_0_1"/>
<dbReference type="EnsemblFungi" id="EJT74768">
    <property type="protein sequence ID" value="EJT74768"/>
    <property type="gene ID" value="GGTG_08606"/>
</dbReference>
<reference evidence="3" key="1">
    <citation type="submission" date="2010-07" db="EMBL/GenBank/DDBJ databases">
        <title>The genome sequence of Gaeumannomyces graminis var. tritici strain R3-111a-1.</title>
        <authorList>
            <consortium name="The Broad Institute Genome Sequencing Platform"/>
            <person name="Ma L.-J."/>
            <person name="Dead R."/>
            <person name="Young S."/>
            <person name="Zeng Q."/>
            <person name="Koehrsen M."/>
            <person name="Alvarado L."/>
            <person name="Berlin A."/>
            <person name="Chapman S.B."/>
            <person name="Chen Z."/>
            <person name="Freedman E."/>
            <person name="Gellesch M."/>
            <person name="Goldberg J."/>
            <person name="Griggs A."/>
            <person name="Gujja S."/>
            <person name="Heilman E.R."/>
            <person name="Heiman D."/>
            <person name="Hepburn T."/>
            <person name="Howarth C."/>
            <person name="Jen D."/>
            <person name="Larson L."/>
            <person name="Mehta T."/>
            <person name="Neiman D."/>
            <person name="Pearson M."/>
            <person name="Roberts A."/>
            <person name="Saif S."/>
            <person name="Shea T."/>
            <person name="Shenoy N."/>
            <person name="Sisk P."/>
            <person name="Stolte C."/>
            <person name="Sykes S."/>
            <person name="Walk T."/>
            <person name="White J."/>
            <person name="Yandava C."/>
            <person name="Haas B."/>
            <person name="Nusbaum C."/>
            <person name="Birren B."/>
        </authorList>
    </citation>
    <scope>NUCLEOTIDE SEQUENCE [LARGE SCALE GENOMIC DNA]</scope>
    <source>
        <strain evidence="3">R3-111a-1</strain>
    </source>
</reference>
<reference evidence="2" key="4">
    <citation type="journal article" date="2015" name="G3 (Bethesda)">
        <title>Genome sequences of three phytopathogenic species of the Magnaporthaceae family of fungi.</title>
        <authorList>
            <person name="Okagaki L.H."/>
            <person name="Nunes C.C."/>
            <person name="Sailsbery J."/>
            <person name="Clay B."/>
            <person name="Brown D."/>
            <person name="John T."/>
            <person name="Oh Y."/>
            <person name="Young N."/>
            <person name="Fitzgerald M."/>
            <person name="Haas B.J."/>
            <person name="Zeng Q."/>
            <person name="Young S."/>
            <person name="Adiconis X."/>
            <person name="Fan L."/>
            <person name="Levin J.Z."/>
            <person name="Mitchell T.K."/>
            <person name="Okubara P.A."/>
            <person name="Farman M.L."/>
            <person name="Kohn L.M."/>
            <person name="Birren B."/>
            <person name="Ma L.-J."/>
            <person name="Dean R.A."/>
        </authorList>
    </citation>
    <scope>NUCLEOTIDE SEQUENCE</scope>
    <source>
        <strain evidence="2">R3-111a-1</strain>
    </source>
</reference>
<dbReference type="Proteomes" id="UP000006039">
    <property type="component" value="Unassembled WGS sequence"/>
</dbReference>
<dbReference type="EMBL" id="GL385398">
    <property type="protein sequence ID" value="EJT74768.1"/>
    <property type="molecule type" value="Genomic_DNA"/>
</dbReference>
<evidence type="ECO:0000313" key="3">
    <source>
        <dbReference type="Proteomes" id="UP000006039"/>
    </source>
</evidence>
<organism evidence="1">
    <name type="scientific">Gaeumannomyces tritici (strain R3-111a-1)</name>
    <name type="common">Wheat and barley take-all root rot fungus</name>
    <name type="synonym">Gaeumannomyces graminis var. tritici</name>
    <dbReference type="NCBI Taxonomy" id="644352"/>
    <lineage>
        <taxon>Eukaryota</taxon>
        <taxon>Fungi</taxon>
        <taxon>Dikarya</taxon>
        <taxon>Ascomycota</taxon>
        <taxon>Pezizomycotina</taxon>
        <taxon>Sordariomycetes</taxon>
        <taxon>Sordariomycetidae</taxon>
        <taxon>Magnaporthales</taxon>
        <taxon>Magnaporthaceae</taxon>
        <taxon>Gaeumannomyces</taxon>
    </lineage>
</organism>
<evidence type="ECO:0008006" key="4">
    <source>
        <dbReference type="Google" id="ProtNLM"/>
    </source>
</evidence>
<dbReference type="OrthoDB" id="9978173at2759"/>
<name>J3P520_GAET3</name>
<gene>
    <name evidence="2" type="primary">20349064</name>
    <name evidence="1" type="ORF">GGTG_08606</name>
</gene>
<dbReference type="PANTHER" id="PTHR31252:SF11">
    <property type="entry name" value="DUF4419 DOMAIN-CONTAINING PROTEIN"/>
    <property type="match status" value="1"/>
</dbReference>
<reference evidence="2" key="5">
    <citation type="submission" date="2018-04" db="UniProtKB">
        <authorList>
            <consortium name="EnsemblFungi"/>
        </authorList>
    </citation>
    <scope>IDENTIFICATION</scope>
    <source>
        <strain evidence="2">R3-111a-1</strain>
    </source>
</reference>
<dbReference type="PANTHER" id="PTHR31252">
    <property type="entry name" value="DUF4419 DOMAIN-CONTAINING PROTEIN"/>
    <property type="match status" value="1"/>
</dbReference>
<dbReference type="RefSeq" id="XP_009224712.1">
    <property type="nucleotide sequence ID" value="XM_009226448.1"/>
</dbReference>
<keyword evidence="3" id="KW-1185">Reference proteome</keyword>
<dbReference type="GeneID" id="20349064"/>
<dbReference type="VEuPathDB" id="FungiDB:GGTG_08606"/>
<protein>
    <recommendedName>
        <fullName evidence="4">DUF4419 domain-containing protein</fullName>
    </recommendedName>
</protein>
<reference evidence="1" key="2">
    <citation type="submission" date="2010-07" db="EMBL/GenBank/DDBJ databases">
        <authorList>
            <consortium name="The Broad Institute Genome Sequencing Platform"/>
            <consortium name="Broad Institute Genome Sequencing Center for Infectious Disease"/>
            <person name="Ma L.-J."/>
            <person name="Dead R."/>
            <person name="Young S."/>
            <person name="Zeng Q."/>
            <person name="Koehrsen M."/>
            <person name="Alvarado L."/>
            <person name="Berlin A."/>
            <person name="Chapman S.B."/>
            <person name="Chen Z."/>
            <person name="Freedman E."/>
            <person name="Gellesch M."/>
            <person name="Goldberg J."/>
            <person name="Griggs A."/>
            <person name="Gujja S."/>
            <person name="Heilman E.R."/>
            <person name="Heiman D."/>
            <person name="Hepburn T."/>
            <person name="Howarth C."/>
            <person name="Jen D."/>
            <person name="Larson L."/>
            <person name="Mehta T."/>
            <person name="Neiman D."/>
            <person name="Pearson M."/>
            <person name="Roberts A."/>
            <person name="Saif S."/>
            <person name="Shea T."/>
            <person name="Shenoy N."/>
            <person name="Sisk P."/>
            <person name="Stolte C."/>
            <person name="Sykes S."/>
            <person name="Walk T."/>
            <person name="White J."/>
            <person name="Yandava C."/>
            <person name="Haas B."/>
            <person name="Nusbaum C."/>
            <person name="Birren B."/>
        </authorList>
    </citation>
    <scope>NUCLEOTIDE SEQUENCE</scope>
    <source>
        <strain evidence="1">R3-111a-1</strain>
    </source>
</reference>
<reference evidence="1" key="3">
    <citation type="submission" date="2010-09" db="EMBL/GenBank/DDBJ databases">
        <title>Annotation of Gaeumannomyces graminis var. tritici R3-111a-1.</title>
        <authorList>
            <consortium name="The Broad Institute Genome Sequencing Platform"/>
            <person name="Ma L.-J."/>
            <person name="Dead R."/>
            <person name="Young S.K."/>
            <person name="Zeng Q."/>
            <person name="Gargeya S."/>
            <person name="Fitzgerald M."/>
            <person name="Haas B."/>
            <person name="Abouelleil A."/>
            <person name="Alvarado L."/>
            <person name="Arachchi H.M."/>
            <person name="Berlin A."/>
            <person name="Brown A."/>
            <person name="Chapman S.B."/>
            <person name="Chen Z."/>
            <person name="Dunbar C."/>
            <person name="Freedman E."/>
            <person name="Gearin G."/>
            <person name="Gellesch M."/>
            <person name="Goldberg J."/>
            <person name="Griggs A."/>
            <person name="Gujja S."/>
            <person name="Heiman D."/>
            <person name="Howarth C."/>
            <person name="Larson L."/>
            <person name="Lui A."/>
            <person name="MacDonald P.J.P."/>
            <person name="Mehta T."/>
            <person name="Montmayeur A."/>
            <person name="Murphy C."/>
            <person name="Neiman D."/>
            <person name="Pearson M."/>
            <person name="Priest M."/>
            <person name="Roberts A."/>
            <person name="Saif S."/>
            <person name="Shea T."/>
            <person name="Shenoy N."/>
            <person name="Sisk P."/>
            <person name="Stolte C."/>
            <person name="Sykes S."/>
            <person name="Yandava C."/>
            <person name="Wortman J."/>
            <person name="Nusbaum C."/>
            <person name="Birren B."/>
        </authorList>
    </citation>
    <scope>NUCLEOTIDE SEQUENCE</scope>
    <source>
        <strain evidence="1">R3-111a-1</strain>
    </source>
</reference>
<evidence type="ECO:0000313" key="1">
    <source>
        <dbReference type="EMBL" id="EJT74768.1"/>
    </source>
</evidence>
<dbReference type="STRING" id="644352.J3P520"/>
<dbReference type="InterPro" id="IPR025533">
    <property type="entry name" value="DUF4419"/>
</dbReference>
<proteinExistence type="predicted"/>
<dbReference type="eggNOG" id="ENOG502S44Z">
    <property type="taxonomic scope" value="Eukaryota"/>
</dbReference>